<dbReference type="SUPFAM" id="SSF109755">
    <property type="entry name" value="PhoU-like"/>
    <property type="match status" value="1"/>
</dbReference>
<dbReference type="Pfam" id="PF01895">
    <property type="entry name" value="PhoU"/>
    <property type="match status" value="2"/>
</dbReference>
<feature type="domain" description="PhoU" evidence="3">
    <location>
        <begin position="128"/>
        <end position="212"/>
    </location>
</feature>
<evidence type="ECO:0000313" key="5">
    <source>
        <dbReference type="Proteomes" id="UP001515660"/>
    </source>
</evidence>
<comment type="similarity">
    <text evidence="1 2">Belongs to the PhoU family.</text>
</comment>
<keyword evidence="2" id="KW-0813">Transport</keyword>
<dbReference type="Gene3D" id="1.20.58.220">
    <property type="entry name" value="Phosphate transport system protein phou homolog 2, domain 2"/>
    <property type="match status" value="2"/>
</dbReference>
<name>A0ABX0GAC0_9RHOB</name>
<comment type="subcellular location">
    <subcellularLocation>
        <location evidence="2">Cytoplasm</location>
    </subcellularLocation>
</comment>
<protein>
    <recommendedName>
        <fullName evidence="2">Phosphate-specific transport system accessory protein PhoU</fullName>
    </recommendedName>
</protein>
<dbReference type="PANTHER" id="PTHR42930:SF3">
    <property type="entry name" value="PHOSPHATE-SPECIFIC TRANSPORT SYSTEM ACCESSORY PROTEIN PHOU"/>
    <property type="match status" value="1"/>
</dbReference>
<reference evidence="4 5" key="1">
    <citation type="journal article" date="2022" name="Microorganisms">
        <title>Genome Sequence and Characterization of a Xanthorhodopsin-Containing, Aerobic Anoxygenic Phototrophic Rhodobacter Species, Isolated from Mesophilic Conditions at Yellowstone National Park.</title>
        <authorList>
            <person name="Kyndt J.A."/>
            <person name="Robertson S."/>
            <person name="Shoffstall I.B."/>
            <person name="Ramaley R.F."/>
            <person name="Meyer T.E."/>
        </authorList>
    </citation>
    <scope>NUCLEOTIDE SEQUENCE [LARGE SCALE GENOMIC DNA]</scope>
    <source>
        <strain evidence="4 5">M37P</strain>
    </source>
</reference>
<evidence type="ECO:0000313" key="4">
    <source>
        <dbReference type="EMBL" id="NHB78221.1"/>
    </source>
</evidence>
<dbReference type="InterPro" id="IPR028366">
    <property type="entry name" value="PhoU"/>
</dbReference>
<dbReference type="InterPro" id="IPR026022">
    <property type="entry name" value="PhoU_dom"/>
</dbReference>
<dbReference type="PANTHER" id="PTHR42930">
    <property type="entry name" value="PHOSPHATE-SPECIFIC TRANSPORT SYSTEM ACCESSORY PROTEIN PHOU"/>
    <property type="match status" value="1"/>
</dbReference>
<feature type="domain" description="PhoU" evidence="3">
    <location>
        <begin position="25"/>
        <end position="112"/>
    </location>
</feature>
<keyword evidence="2" id="KW-0592">Phosphate transport</keyword>
<evidence type="ECO:0000256" key="1">
    <source>
        <dbReference type="ARBA" id="ARBA00008107"/>
    </source>
</evidence>
<dbReference type="NCBIfam" id="TIGR02135">
    <property type="entry name" value="phoU_full"/>
    <property type="match status" value="1"/>
</dbReference>
<evidence type="ECO:0000259" key="3">
    <source>
        <dbReference type="Pfam" id="PF01895"/>
    </source>
</evidence>
<comment type="function">
    <text evidence="2">Plays a role in the regulation of phosphate uptake.</text>
</comment>
<comment type="caution">
    <text evidence="4">The sequence shown here is derived from an EMBL/GenBank/DDBJ whole genome shotgun (WGS) entry which is preliminary data.</text>
</comment>
<accession>A0ABX0GAC0</accession>
<gene>
    <name evidence="4" type="primary">phoU</name>
    <name evidence="4" type="ORF">G8O29_15985</name>
</gene>
<dbReference type="InterPro" id="IPR038078">
    <property type="entry name" value="PhoU-like_sf"/>
</dbReference>
<sequence>MMTDRDQHIMAAFDRDLEALQAHFIRLSGLAETALTDAAKALESLDLAAADRVIASDRAIDELEEFIQMEAASIIARRAPTAVDLRRLLAVMRAAHSLERVGDYAKNVAKRTRVLPQSAPVEGHAGTIRRMATLVVRMLEEASRALVQKDAALAASVRKRDLDIDQMYNTLFRSLFTYMMESPANIGPSMHLHFIAKNIERAGDHATTIAEQALYLATGELPSEPRPKAGLDI</sequence>
<evidence type="ECO:0000256" key="2">
    <source>
        <dbReference type="PIRNR" id="PIRNR003107"/>
    </source>
</evidence>
<comment type="subunit">
    <text evidence="2">Homodimer.</text>
</comment>
<dbReference type="EMBL" id="JAANHS010000017">
    <property type="protein sequence ID" value="NHB78221.1"/>
    <property type="molecule type" value="Genomic_DNA"/>
</dbReference>
<keyword evidence="5" id="KW-1185">Reference proteome</keyword>
<proteinExistence type="inferred from homology"/>
<dbReference type="PIRSF" id="PIRSF003107">
    <property type="entry name" value="PhoU"/>
    <property type="match status" value="1"/>
</dbReference>
<dbReference type="RefSeq" id="WP_166404230.1">
    <property type="nucleotide sequence ID" value="NZ_JAANHS010000017.1"/>
</dbReference>
<organism evidence="4 5">
    <name type="scientific">Rhodobacter calidifons</name>
    <dbReference type="NCBI Taxonomy" id="2715277"/>
    <lineage>
        <taxon>Bacteria</taxon>
        <taxon>Pseudomonadati</taxon>
        <taxon>Pseudomonadota</taxon>
        <taxon>Alphaproteobacteria</taxon>
        <taxon>Rhodobacterales</taxon>
        <taxon>Rhodobacter group</taxon>
        <taxon>Rhodobacter</taxon>
    </lineage>
</organism>
<keyword evidence="2" id="KW-0963">Cytoplasm</keyword>
<dbReference type="Proteomes" id="UP001515660">
    <property type="component" value="Unassembled WGS sequence"/>
</dbReference>